<dbReference type="SUPFAM" id="SSF52058">
    <property type="entry name" value="L domain-like"/>
    <property type="match status" value="1"/>
</dbReference>
<evidence type="ECO:0000313" key="7">
    <source>
        <dbReference type="Proteomes" id="UP001152320"/>
    </source>
</evidence>
<keyword evidence="1" id="KW-0433">Leucine-rich repeat</keyword>
<dbReference type="Proteomes" id="UP001152320">
    <property type="component" value="Chromosome 20"/>
</dbReference>
<dbReference type="InterPro" id="IPR032675">
    <property type="entry name" value="LRR_dom_sf"/>
</dbReference>
<feature type="domain" description="LRRCT" evidence="5">
    <location>
        <begin position="222"/>
        <end position="273"/>
    </location>
</feature>
<dbReference type="PANTHER" id="PTHR24369">
    <property type="entry name" value="ANTIGEN BSP, PUTATIVE-RELATED"/>
    <property type="match status" value="1"/>
</dbReference>
<evidence type="ECO:0000256" key="3">
    <source>
        <dbReference type="ARBA" id="ARBA00022737"/>
    </source>
</evidence>
<name>A0A9Q0YH22_HOLLE</name>
<dbReference type="InterPro" id="IPR000483">
    <property type="entry name" value="Cys-rich_flank_reg_C"/>
</dbReference>
<accession>A0A9Q0YH22</accession>
<dbReference type="AlphaFoldDB" id="A0A9Q0YH22"/>
<keyword evidence="7" id="KW-1185">Reference proteome</keyword>
<dbReference type="Gene3D" id="3.80.10.10">
    <property type="entry name" value="Ribonuclease Inhibitor"/>
    <property type="match status" value="2"/>
</dbReference>
<comment type="caution">
    <text evidence="6">The sequence shown here is derived from an EMBL/GenBank/DDBJ whole genome shotgun (WGS) entry which is preliminary data.</text>
</comment>
<keyword evidence="2 4" id="KW-0732">Signal</keyword>
<feature type="signal peptide" evidence="4">
    <location>
        <begin position="1"/>
        <end position="24"/>
    </location>
</feature>
<protein>
    <submittedName>
        <fullName evidence="6">Protein slit</fullName>
    </submittedName>
</protein>
<dbReference type="InterPro" id="IPR050541">
    <property type="entry name" value="LRR_TM_domain-containing"/>
</dbReference>
<evidence type="ECO:0000256" key="2">
    <source>
        <dbReference type="ARBA" id="ARBA00022729"/>
    </source>
</evidence>
<dbReference type="Pfam" id="PF01463">
    <property type="entry name" value="LRRCT"/>
    <property type="match status" value="1"/>
</dbReference>
<proteinExistence type="predicted"/>
<dbReference type="PANTHER" id="PTHR24369:SF210">
    <property type="entry name" value="CHAOPTIN-RELATED"/>
    <property type="match status" value="1"/>
</dbReference>
<dbReference type="EMBL" id="JAIZAY010000020">
    <property type="protein sequence ID" value="KAJ8022478.1"/>
    <property type="molecule type" value="Genomic_DNA"/>
</dbReference>
<reference evidence="6" key="1">
    <citation type="submission" date="2021-10" db="EMBL/GenBank/DDBJ databases">
        <title>Tropical sea cucumber genome reveals ecological adaptation and Cuvierian tubules defense mechanism.</title>
        <authorList>
            <person name="Chen T."/>
        </authorList>
    </citation>
    <scope>NUCLEOTIDE SEQUENCE</scope>
    <source>
        <strain evidence="6">Nanhai2018</strain>
        <tissue evidence="6">Muscle</tissue>
    </source>
</reference>
<sequence>MDHKVHLGILLGFTLLSLIPEADAQRCPTTCRCPIGVIDCSDRGFTELPNVTRPGTSSQLSRVDFSNNILSVLNIDKLFEFIVGLQVDELDFSSNMIAEVEGTFDAADGKDYETLNLSRNAFTEFPRNIIPVNHARVRFIIDISYNSLTELTTEMFAVGDDMTLPGFQFIATNNMISVIHPQTFQGVDLLDSIVDLRFNNLMSLSEDFAPPRGVETLRISNNPWRCDCNLRWMINFSNRLVNFTEEDPPNCETPVSVRGRPIFQLQANDFACLPFRSGPIRQNFVNMDTFVVRCPVTADPPTFDLRWDVWLPSPNGADPIQLCFNSETVGFKGLQTNPRAAFRCTASNNAGSVSIALEVLYNGQQGLEVPEDPLVPIPTQC</sequence>
<keyword evidence="3" id="KW-0677">Repeat</keyword>
<evidence type="ECO:0000256" key="4">
    <source>
        <dbReference type="SAM" id="SignalP"/>
    </source>
</evidence>
<gene>
    <name evidence="6" type="ORF">HOLleu_37385</name>
</gene>
<dbReference type="GO" id="GO:0005886">
    <property type="term" value="C:plasma membrane"/>
    <property type="evidence" value="ECO:0007669"/>
    <property type="project" value="TreeGrafter"/>
</dbReference>
<feature type="chain" id="PRO_5040438384" evidence="4">
    <location>
        <begin position="25"/>
        <end position="381"/>
    </location>
</feature>
<organism evidence="6 7">
    <name type="scientific">Holothuria leucospilota</name>
    <name type="common">Black long sea cucumber</name>
    <name type="synonym">Mertensiothuria leucospilota</name>
    <dbReference type="NCBI Taxonomy" id="206669"/>
    <lineage>
        <taxon>Eukaryota</taxon>
        <taxon>Metazoa</taxon>
        <taxon>Echinodermata</taxon>
        <taxon>Eleutherozoa</taxon>
        <taxon>Echinozoa</taxon>
        <taxon>Holothuroidea</taxon>
        <taxon>Aspidochirotacea</taxon>
        <taxon>Aspidochirotida</taxon>
        <taxon>Holothuriidae</taxon>
        <taxon>Holothuria</taxon>
    </lineage>
</organism>
<evidence type="ECO:0000259" key="5">
    <source>
        <dbReference type="SMART" id="SM00082"/>
    </source>
</evidence>
<dbReference type="SMART" id="SM00082">
    <property type="entry name" value="LRRCT"/>
    <property type="match status" value="1"/>
</dbReference>
<evidence type="ECO:0000313" key="6">
    <source>
        <dbReference type="EMBL" id="KAJ8022478.1"/>
    </source>
</evidence>
<evidence type="ECO:0000256" key="1">
    <source>
        <dbReference type="ARBA" id="ARBA00022614"/>
    </source>
</evidence>
<dbReference type="OrthoDB" id="643377at2759"/>